<feature type="region of interest" description="Disordered" evidence="1">
    <location>
        <begin position="28"/>
        <end position="61"/>
    </location>
</feature>
<dbReference type="EMBL" id="JAWHQM010000043">
    <property type="protein sequence ID" value="KAK5634614.1"/>
    <property type="molecule type" value="Genomic_DNA"/>
</dbReference>
<accession>A0AAN7UUT9</accession>
<protein>
    <submittedName>
        <fullName evidence="2">Uncharacterized protein</fullName>
    </submittedName>
</protein>
<organism evidence="2 3">
    <name type="scientific">Xylaria bambusicola</name>
    <dbReference type="NCBI Taxonomy" id="326684"/>
    <lineage>
        <taxon>Eukaryota</taxon>
        <taxon>Fungi</taxon>
        <taxon>Dikarya</taxon>
        <taxon>Ascomycota</taxon>
        <taxon>Pezizomycotina</taxon>
        <taxon>Sordariomycetes</taxon>
        <taxon>Xylariomycetidae</taxon>
        <taxon>Xylariales</taxon>
        <taxon>Xylariaceae</taxon>
        <taxon>Xylaria</taxon>
    </lineage>
</organism>
<proteinExistence type="predicted"/>
<sequence length="61" mass="7313">MIEEQHQRPAAAKTSAFWSEKINTELFQHGRSRRAKHSRRQKGLKESRWDPYDKFARSEGR</sequence>
<comment type="caution">
    <text evidence="2">The sequence shown here is derived from an EMBL/GenBank/DDBJ whole genome shotgun (WGS) entry which is preliminary data.</text>
</comment>
<feature type="compositionally biased region" description="Basic and acidic residues" evidence="1">
    <location>
        <begin position="43"/>
        <end position="61"/>
    </location>
</feature>
<gene>
    <name evidence="2" type="ORF">RRF57_010327</name>
</gene>
<name>A0AAN7UUT9_9PEZI</name>
<evidence type="ECO:0000313" key="2">
    <source>
        <dbReference type="EMBL" id="KAK5634614.1"/>
    </source>
</evidence>
<feature type="compositionally biased region" description="Basic residues" evidence="1">
    <location>
        <begin position="30"/>
        <end position="42"/>
    </location>
</feature>
<evidence type="ECO:0000313" key="3">
    <source>
        <dbReference type="Proteomes" id="UP001305414"/>
    </source>
</evidence>
<evidence type="ECO:0000256" key="1">
    <source>
        <dbReference type="SAM" id="MobiDB-lite"/>
    </source>
</evidence>
<dbReference type="Proteomes" id="UP001305414">
    <property type="component" value="Unassembled WGS sequence"/>
</dbReference>
<reference evidence="2 3" key="1">
    <citation type="submission" date="2023-10" db="EMBL/GenBank/DDBJ databases">
        <title>Draft genome sequence of Xylaria bambusicola isolate GMP-LS, the root and basal stem rot pathogen of sugarcane in Indonesia.</title>
        <authorList>
            <person name="Selvaraj P."/>
            <person name="Muralishankar V."/>
            <person name="Muruganantham S."/>
            <person name="Sp S."/>
            <person name="Haryani S."/>
            <person name="Lau K.J.X."/>
            <person name="Naqvi N.I."/>
        </authorList>
    </citation>
    <scope>NUCLEOTIDE SEQUENCE [LARGE SCALE GENOMIC DNA]</scope>
    <source>
        <strain evidence="2">GMP-LS</strain>
    </source>
</reference>
<keyword evidence="3" id="KW-1185">Reference proteome</keyword>
<dbReference type="AlphaFoldDB" id="A0AAN7UUT9"/>